<dbReference type="SUPFAM" id="SSF50939">
    <property type="entry name" value="Sialidases"/>
    <property type="match status" value="4"/>
</dbReference>
<protein>
    <recommendedName>
        <fullName evidence="3">Gliding motility-associated-like protein</fullName>
    </recommendedName>
</protein>
<dbReference type="Pfam" id="PF13585">
    <property type="entry name" value="CHU_C"/>
    <property type="match status" value="1"/>
</dbReference>
<dbReference type="InterPro" id="IPR026341">
    <property type="entry name" value="T9SS_type_B"/>
</dbReference>
<dbReference type="KEGG" id="fbr:FBFL15_2392"/>
<sequence>MRNALFALLFLFAMKGYSQKTLSNEKIIEDEKGRVITNTEEKIFFVTKIKNKKVFEKSQLLNTTTQQTPVELCTNGGFEQHETISGAQKLKNFLYTIGDPPGPTQCQSISNTADAYIDIYNPNNTNVMATSVPANIIDPFIGNINAFDQYALKINYAESYTYGSIVQGKRFKTNNENTLKFNYKAVLMTVYESGHTDNQPFVKARIINAAGTVVSEFCLVGDETNCIFTKIPGSDAAILYTANWQSGLLDISSIPNNEAFTVELMASRCGFGGHFGYMYVDDICLLHSNENFQGSIELNPVNEVCPTLPINVCGSYTIPNSGGITATLNTLTLNLYNETGTSIYSTNVPTTLNTSTHQFCFTLNAANFPNSINANYNVGVTATYNTQGAAGCGGTVFNSASDPDANAGWDISFQNCSPSCNFNVNTTTLSLCDSNHNGSEVFNLTNANANIVTSTTGLSFSYFLTYSDANSNTNPISNTTAYTSTSNTLYVRVAQDASCFKIIAIALEVRNPNVNISGILNVCSGSTVLTATSGASYLWNTGATTQSISPTTTGTYSVTVTDASGCSNSATVTIEPTQTATTPNVIITHPSCFTTTGSIQITSVAAQYSFDNGATWTTNATLNNLNPGTYHVKIKTINNCISYPLEVVINQVFTSYPDYTYTNPMFCGDVGSITITTPASFYSFDNGVTWTTNPTATNLPPGNYFIRTKDAQGCISNLNNVLLSSTTLEAPQYTIINPACGVGGSITINTVSDLYTFDGGTTWVTSNIKTNVTSGNYSIAIKNSLGCTSEFSFAYINDLQNTYPNVIAVQPVCGAGGSIAITTIADFYSFDNGVTWTTNHIATNLAPGDYIIKVKNAAGCISQTNFVGLYPPYLDNPILQITQPQCGVNGSVTVNTLSDFYSFDGGLTWVTNNFMSLPVGNYNIKIKNNLGCVSNDNYAYLFEPTIPIPLYTIVQPNCSTTGSITFNTVSSFYSIDGGTTWSNNPVFNNLAGGNYSVIIKNNLGCKSVNQNVDLNTTYLAEPTYTYINPYCGNIGNITFTSVAAFYSIDNGSTWSTNPVFSNLTSGSYYLLVKNNAGCISQPKYVHLSTYQLADPSLTIVQPCNGANGSITFTTTAAFYSIDNGTTWSANPVFSNLGSGDYYLKIKNTLGCESGYQYIYLNYTLPNPSYTAIQPVCGTNGSITITTSAAFYSIDGGNTWSTNPVFSNLAPGYYYVTIKNIAGCSSFSQYAILQQPYISNPSYTITQPTCGVGGIITITSTANQYSIDNGTTWQFSPIFSNLNSNNYYTIVVKNSQGCISQGINVSTEPFYLPNPNITIVQPTCGNNGSISVATLASQYSFDGGNTWTTNPILNNLTSGNYNVIIKNSQGCTSNPYAVYVYIHEYYLPNPLVTITQPTCSVTGNITILTASDFYSFDNGTTWVTNPVLANPTPGSYYVKIKNNLGCVSGSQYVYISTYNLPPPSATITQPTCSTPTGSITINTPADQYSFDNGLTWTSNSTATNLASGSYYIKIKNSLGCESEGIYNYVNSAPNIPNAPAVTFVQPSTCGTTDGSITVVTSALEYSFNNGVTWTTSPSKVNLGAGTYYIKMRNNTNQCESLAAIVNLNSGTTIAAPDFTVVNSGCSNQNGSITITTAAAFYSFDNGISFVSSNTKTNLTPGIYTIKIKNAAGCISASSTATINSSTNLPAPTYSVLQPDCTVATGSITINTISDLYSFDNGTTFSTSNSLSGLSSGNYNIKIKDSNGCISNATTITINNAPNIPNQPIVTVAHPVNCNSQTGVLTVVSTGVSFSFDNGNTWSNSAISNPLAPGNYAVLIKTVANGCASLPTNVTINTPPDIPLLPTVVVTQPTSCVNPFGSISITSAAFQYSFDNGVTYSNNSISGPLAIGTYQVRVKNNFNCQSDAVLVTINQIIDTPSIPVFSIIQPDCNNPNGSITILTNANEYSFDNGISWTSSNTLTNLIPSSYSLKIKNNLGCISNPSIATINTYINNIPLPASTSPQIFCIQQNASLNNIAMTGQNIKWYDALTSGNLLPNTTLLQNAITYYASQTISGCESNRVPVLITIQNTAAPTGNSNQSFCSTENATLNSVAITGNNIIWYSSSTGTTVLSNSTLLQNGVTYYASQTINGCESTARVAISIQLISTLNATNYAESMCDDLNDGFETVNLSNYNSFLTSATGNVFKYYNSLIGAQNQIPSNEISNTSNYNLSIGDNLFYIRIESPNTCFQIVTLNLTLIKKPFVTINDILPICKGSAITINAGIGFDNYLWSTNETTPSIIVTQPGTFSVTVSENHGAVTCSTTKNFTVVNPNIGTTFEIMTSDWTQNENTITVLVSSNSVENYEYSLNGFDFQVGNTFYGLENGEYTVYIRDKNGCVIGSEEVYLLMYPKYFTPNSDGFNDYWRIKFSENEPNLVVTIFDRYGKLITQFGGNSIGWDGNYNGVQQFSSDYWFVVKRENGKEYKGHFTLKR</sequence>
<dbReference type="Gene3D" id="2.120.10.10">
    <property type="match status" value="1"/>
</dbReference>
<dbReference type="STRING" id="1034807.FBFL15_2392"/>
<dbReference type="eggNOG" id="COG4886">
    <property type="taxonomic scope" value="Bacteria"/>
</dbReference>
<dbReference type="eggNOG" id="COG1520">
    <property type="taxonomic scope" value="Bacteria"/>
</dbReference>
<dbReference type="RefSeq" id="WP_014084860.1">
    <property type="nucleotide sequence ID" value="NC_016001.1"/>
</dbReference>
<dbReference type="eggNOG" id="COG3291">
    <property type="taxonomic scope" value="Bacteria"/>
</dbReference>
<organism evidence="1 2">
    <name type="scientific">Flavobacterium branchiophilum (strain FL-15)</name>
    <dbReference type="NCBI Taxonomy" id="1034807"/>
    <lineage>
        <taxon>Bacteria</taxon>
        <taxon>Pseudomonadati</taxon>
        <taxon>Bacteroidota</taxon>
        <taxon>Flavobacteriia</taxon>
        <taxon>Flavobacteriales</taxon>
        <taxon>Flavobacteriaceae</taxon>
        <taxon>Flavobacterium</taxon>
    </lineage>
</organism>
<gene>
    <name evidence="1" type="ordered locus">FBFL15_2392</name>
</gene>
<dbReference type="EMBL" id="FQ859183">
    <property type="protein sequence ID" value="CCB70400.1"/>
    <property type="molecule type" value="Genomic_DNA"/>
</dbReference>
<dbReference type="Proteomes" id="UP000009186">
    <property type="component" value="Chromosome"/>
</dbReference>
<name>G2Z3F1_FLABF</name>
<keyword evidence="2" id="KW-1185">Reference proteome</keyword>
<accession>G2Z3F1</accession>
<dbReference type="CDD" id="cd15482">
    <property type="entry name" value="Sialidase_non-viral"/>
    <property type="match status" value="3"/>
</dbReference>
<dbReference type="NCBIfam" id="TIGR04131">
    <property type="entry name" value="Bac_Flav_CTERM"/>
    <property type="match status" value="1"/>
</dbReference>
<proteinExistence type="predicted"/>
<evidence type="ECO:0008006" key="3">
    <source>
        <dbReference type="Google" id="ProtNLM"/>
    </source>
</evidence>
<evidence type="ECO:0000313" key="1">
    <source>
        <dbReference type="EMBL" id="CCB70400.1"/>
    </source>
</evidence>
<evidence type="ECO:0000313" key="2">
    <source>
        <dbReference type="Proteomes" id="UP000009186"/>
    </source>
</evidence>
<dbReference type="HOGENOM" id="CLU_229214_0_0_10"/>
<dbReference type="InterPro" id="IPR036278">
    <property type="entry name" value="Sialidase_sf"/>
</dbReference>
<reference evidence="1 2" key="1">
    <citation type="journal article" date="2011" name="Appl. Environ. Microbiol.">
        <title>Complete genome sequence of the fish pathogen Flavobacterium branchiophilum.</title>
        <authorList>
            <consortium name="1:IP"/>
            <consortium name="Microbial Evolutionary Genomics,F-75015 Paris"/>
            <consortium name="France 2:CNRS"/>
            <consortium name="URA2171"/>
            <consortium name="F-75015 Paris,France 3:Unite de Virologie et Immunologie Mol."/>
            <consortium name="INRA,78352 Jouy en Josas Cedex"/>
            <consortium name="France. 4:Unite de Mathemathique"/>
            <consortium name="Informatique et Genome,INRA"/>
            <consortium name="78352 Jouy en Josas Cedex"/>
            <consortium name="France. 5:CEA/Genoscope"/>
            <consortium name="Evry"/>
            <consortium name="France"/>
            <person name="Touchon M."/>
            <person name="Barbier P."/>
            <person name="Bernardet J.F."/>
            <person name="Loux V."/>
            <person name="Vacherie B."/>
            <person name="Barbe V."/>
            <person name="Rocha E.P."/>
            <person name="Duchaud E."/>
        </authorList>
    </citation>
    <scope>NUCLEOTIDE SEQUENCE [LARGE SCALE GENOMIC DNA]</scope>
    <source>
        <strain evidence="1 2">FL-15</strain>
    </source>
</reference>